<evidence type="ECO:0000313" key="1">
    <source>
        <dbReference type="EMBL" id="OCA75272.1"/>
    </source>
</evidence>
<accession>A0A1B8ZUK7</accession>
<proteinExistence type="predicted"/>
<dbReference type="RefSeq" id="WP_065399242.1">
    <property type="nucleotide sequence ID" value="NZ_MAYG01000001.1"/>
</dbReference>
<evidence type="ECO:0000313" key="2">
    <source>
        <dbReference type="Proteomes" id="UP000093432"/>
    </source>
</evidence>
<dbReference type="STRING" id="651561.BBI00_13435"/>
<dbReference type="Proteomes" id="UP000093432">
    <property type="component" value="Unassembled WGS sequence"/>
</dbReference>
<organism evidence="1 2">
    <name type="scientific">Chryseobacterium arthrosphaerae</name>
    <dbReference type="NCBI Taxonomy" id="651561"/>
    <lineage>
        <taxon>Bacteria</taxon>
        <taxon>Pseudomonadati</taxon>
        <taxon>Bacteroidota</taxon>
        <taxon>Flavobacteriia</taxon>
        <taxon>Flavobacteriales</taxon>
        <taxon>Weeksellaceae</taxon>
        <taxon>Chryseobacterium group</taxon>
        <taxon>Chryseobacterium</taxon>
    </lineage>
</organism>
<protein>
    <submittedName>
        <fullName evidence="1">Uncharacterized protein</fullName>
    </submittedName>
</protein>
<sequence>MENNNPFLKVSDIKDLIRHLSDELNKRDDAEVVEFEVDLYWNIMDEELYNPYDEPGGFTMGSLTEDWEFLQKVVMGERQMIDYDLYKLASILKFLGKSNIIQKE</sequence>
<dbReference type="AlphaFoldDB" id="A0A1B8ZUK7"/>
<gene>
    <name evidence="1" type="ORF">BBI00_13435</name>
</gene>
<name>A0A1B8ZUK7_9FLAO</name>
<reference evidence="2" key="1">
    <citation type="submission" date="2016-07" db="EMBL/GenBank/DDBJ databases">
        <authorList>
            <person name="Florea S."/>
            <person name="Webb J.S."/>
            <person name="Jaromczyk J."/>
            <person name="Schardl C.L."/>
        </authorList>
    </citation>
    <scope>NUCLEOTIDE SEQUENCE [LARGE SCALE GENOMIC DNA]</scope>
    <source>
        <strain evidence="2">CC-VM-7</strain>
    </source>
</reference>
<comment type="caution">
    <text evidence="1">The sequence shown here is derived from an EMBL/GenBank/DDBJ whole genome shotgun (WGS) entry which is preliminary data.</text>
</comment>
<dbReference type="OrthoDB" id="6630352at2"/>
<dbReference type="EMBL" id="MAYG01000001">
    <property type="protein sequence ID" value="OCA75272.1"/>
    <property type="molecule type" value="Genomic_DNA"/>
</dbReference>